<name>A0A8J2NPG2_9HEXA</name>
<proteinExistence type="predicted"/>
<feature type="non-terminal residue" evidence="2">
    <location>
        <position position="46"/>
    </location>
</feature>
<dbReference type="EMBL" id="CAJVCH010073790">
    <property type="protein sequence ID" value="CAG7720796.1"/>
    <property type="molecule type" value="Genomic_DNA"/>
</dbReference>
<feature type="domain" description="Peptidase M13 N-terminal" evidence="1">
    <location>
        <begin position="2"/>
        <end position="45"/>
    </location>
</feature>
<dbReference type="InterPro" id="IPR008753">
    <property type="entry name" value="Peptidase_M13_N"/>
</dbReference>
<reference evidence="2" key="1">
    <citation type="submission" date="2021-06" db="EMBL/GenBank/DDBJ databases">
        <authorList>
            <person name="Hodson N. C."/>
            <person name="Mongue J. A."/>
            <person name="Jaron S. K."/>
        </authorList>
    </citation>
    <scope>NUCLEOTIDE SEQUENCE</scope>
</reference>
<dbReference type="Pfam" id="PF05649">
    <property type="entry name" value="Peptidase_M13_N"/>
    <property type="match status" value="1"/>
</dbReference>
<protein>
    <recommendedName>
        <fullName evidence="1">Peptidase M13 N-terminal domain-containing protein</fullName>
    </recommendedName>
</protein>
<keyword evidence="3" id="KW-1185">Reference proteome</keyword>
<evidence type="ECO:0000313" key="2">
    <source>
        <dbReference type="EMBL" id="CAG7720796.1"/>
    </source>
</evidence>
<organism evidence="2 3">
    <name type="scientific">Allacma fusca</name>
    <dbReference type="NCBI Taxonomy" id="39272"/>
    <lineage>
        <taxon>Eukaryota</taxon>
        <taxon>Metazoa</taxon>
        <taxon>Ecdysozoa</taxon>
        <taxon>Arthropoda</taxon>
        <taxon>Hexapoda</taxon>
        <taxon>Collembola</taxon>
        <taxon>Symphypleona</taxon>
        <taxon>Sminthuridae</taxon>
        <taxon>Allacma</taxon>
    </lineage>
</organism>
<evidence type="ECO:0000313" key="3">
    <source>
        <dbReference type="Proteomes" id="UP000708208"/>
    </source>
</evidence>
<dbReference type="AlphaFoldDB" id="A0A8J2NPG2"/>
<comment type="caution">
    <text evidence="2">The sequence shown here is derived from an EMBL/GenBank/DDBJ whole genome shotgun (WGS) entry which is preliminary data.</text>
</comment>
<dbReference type="Proteomes" id="UP000708208">
    <property type="component" value="Unassembled WGS sequence"/>
</dbReference>
<sequence length="46" mass="5409">MTEVLVSSEQYLVDISSIISTTDKGNLNNYLMWHFTHQYLPYLSKQ</sequence>
<dbReference type="GO" id="GO:0006508">
    <property type="term" value="P:proteolysis"/>
    <property type="evidence" value="ECO:0007669"/>
    <property type="project" value="InterPro"/>
</dbReference>
<dbReference type="OrthoDB" id="7867452at2759"/>
<gene>
    <name evidence="2" type="ORF">AFUS01_LOCUS10051</name>
</gene>
<accession>A0A8J2NPG2</accession>
<evidence type="ECO:0000259" key="1">
    <source>
        <dbReference type="Pfam" id="PF05649"/>
    </source>
</evidence>